<organism evidence="4 5">
    <name type="scientific">Veillonella seminalis</name>
    <dbReference type="NCBI Taxonomy" id="1502943"/>
    <lineage>
        <taxon>Bacteria</taxon>
        <taxon>Bacillati</taxon>
        <taxon>Bacillota</taxon>
        <taxon>Negativicutes</taxon>
        <taxon>Veillonellales</taxon>
        <taxon>Veillonellaceae</taxon>
        <taxon>Veillonella</taxon>
    </lineage>
</organism>
<comment type="caution">
    <text evidence="4">The sequence shown here is derived from an EMBL/GenBank/DDBJ whole genome shotgun (WGS) entry which is preliminary data.</text>
</comment>
<evidence type="ECO:0000256" key="2">
    <source>
        <dbReference type="SAM" id="MobiDB-lite"/>
    </source>
</evidence>
<dbReference type="InterPro" id="IPR048587">
    <property type="entry name" value="CvfB_S1_3rd"/>
</dbReference>
<accession>A0A833CC62</accession>
<evidence type="ECO:0000259" key="3">
    <source>
        <dbReference type="PROSITE" id="PS50126"/>
    </source>
</evidence>
<feature type="compositionally biased region" description="Basic and acidic residues" evidence="2">
    <location>
        <begin position="317"/>
        <end position="326"/>
    </location>
</feature>
<dbReference type="Proteomes" id="UP000434554">
    <property type="component" value="Unassembled WGS sequence"/>
</dbReference>
<comment type="similarity">
    <text evidence="1">Belongs to the CvfB family.</text>
</comment>
<dbReference type="SMART" id="SM00316">
    <property type="entry name" value="S1"/>
    <property type="match status" value="3"/>
</dbReference>
<dbReference type="PIRSF" id="PIRSF012524">
    <property type="entry name" value="YitL_S1"/>
    <property type="match status" value="1"/>
</dbReference>
<dbReference type="InterPro" id="IPR039566">
    <property type="entry name" value="CvfB_S1_st"/>
</dbReference>
<dbReference type="PROSITE" id="PS50126">
    <property type="entry name" value="S1"/>
    <property type="match status" value="1"/>
</dbReference>
<dbReference type="PANTHER" id="PTHR37296">
    <property type="entry name" value="CONSERVED VIRULENCE FACTOR B"/>
    <property type="match status" value="1"/>
</dbReference>
<proteinExistence type="inferred from homology"/>
<feature type="region of interest" description="Disordered" evidence="2">
    <location>
        <begin position="297"/>
        <end position="326"/>
    </location>
</feature>
<reference evidence="4 5" key="1">
    <citation type="submission" date="2019-09" db="EMBL/GenBank/DDBJ databases">
        <title>Draft genome sequence of 3 type strains from the CCUG.</title>
        <authorList>
            <person name="Pineiro-Iglesias B."/>
            <person name="Tunovic T."/>
            <person name="Unosson C."/>
            <person name="Inganas E."/>
            <person name="Ohlen M."/>
            <person name="Cardew S."/>
            <person name="Jensie-Markopoulos S."/>
            <person name="Salva-Serra F."/>
            <person name="Jaen-Luchoro D."/>
            <person name="Karlsson R."/>
            <person name="Svensson-Stadler L."/>
            <person name="Chun J."/>
            <person name="Moore E."/>
        </authorList>
    </citation>
    <scope>NUCLEOTIDE SEQUENCE [LARGE SCALE GENOMIC DNA]</scope>
    <source>
        <strain evidence="4 5">CCUG 65427</strain>
    </source>
</reference>
<gene>
    <name evidence="4" type="ORF">F8R14_04605</name>
</gene>
<dbReference type="RefSeq" id="WP_006556834.1">
    <property type="nucleotide sequence ID" value="NZ_CALMIE010000037.1"/>
</dbReference>
<dbReference type="InterPro" id="IPR036388">
    <property type="entry name" value="WH-like_DNA-bd_sf"/>
</dbReference>
<dbReference type="Pfam" id="PF17783">
    <property type="entry name" value="WHD_CvfB"/>
    <property type="match status" value="1"/>
</dbReference>
<dbReference type="InterPro" id="IPR014464">
    <property type="entry name" value="CvfB_fam"/>
</dbReference>
<dbReference type="Pfam" id="PF13509">
    <property type="entry name" value="S1_2"/>
    <property type="match status" value="2"/>
</dbReference>
<dbReference type="Pfam" id="PF21543">
    <property type="entry name" value="CvfB_2nd"/>
    <property type="match status" value="1"/>
</dbReference>
<dbReference type="GeneID" id="83054983"/>
<dbReference type="EMBL" id="WBKH01000004">
    <property type="protein sequence ID" value="KAB1478986.1"/>
    <property type="molecule type" value="Genomic_DNA"/>
</dbReference>
<evidence type="ECO:0000313" key="4">
    <source>
        <dbReference type="EMBL" id="KAB1478986.1"/>
    </source>
</evidence>
<sequence>MATQLSENTLATLKVLRQSDQGSFLDGGTGNTNDDILLHKDQQTSPVAIGDEVPVFLYKDPKGRLTASMRLPAIKEGQIGYVEVINKTQFGVFVEVGTERGIFMPHAEMRGRPQLGEKVWVHLYTDKSGRLAVSMDVDDAMRRAAKPATEAKVGQIVRGAIYNFTSDGAFFITPERWIAFIHNSEMTHHLKVGELIKARVTFKRDDGRINVSMRPVKETALTVDGEALLAYLLQRNGRMPYSDKSSSDIIKAKFGFSKAAFKRAVGHLMKEGKVIQEDGWTLLTETGKTAATELVERKANGETTTDVLATDDAETSNETKPETREV</sequence>
<feature type="domain" description="S1 motif" evidence="3">
    <location>
        <begin position="154"/>
        <end position="214"/>
    </location>
</feature>
<dbReference type="InterPro" id="IPR003029">
    <property type="entry name" value="S1_domain"/>
</dbReference>
<dbReference type="InterPro" id="IPR040764">
    <property type="entry name" value="CvfB_WH"/>
</dbReference>
<dbReference type="Gene3D" id="1.10.10.10">
    <property type="entry name" value="Winged helix-like DNA-binding domain superfamily/Winged helix DNA-binding domain"/>
    <property type="match status" value="1"/>
</dbReference>
<dbReference type="GO" id="GO:0003676">
    <property type="term" value="F:nucleic acid binding"/>
    <property type="evidence" value="ECO:0007669"/>
    <property type="project" value="InterPro"/>
</dbReference>
<evidence type="ECO:0000256" key="1">
    <source>
        <dbReference type="PIRNR" id="PIRNR012524"/>
    </source>
</evidence>
<dbReference type="InterPro" id="IPR012340">
    <property type="entry name" value="NA-bd_OB-fold"/>
</dbReference>
<dbReference type="Gene3D" id="2.40.50.140">
    <property type="entry name" value="Nucleic acid-binding proteins"/>
    <property type="match status" value="2"/>
</dbReference>
<evidence type="ECO:0000313" key="5">
    <source>
        <dbReference type="Proteomes" id="UP000434554"/>
    </source>
</evidence>
<dbReference type="SUPFAM" id="SSF50249">
    <property type="entry name" value="Nucleic acid-binding proteins"/>
    <property type="match status" value="1"/>
</dbReference>
<dbReference type="AlphaFoldDB" id="A0A833CC62"/>
<protein>
    <submittedName>
        <fullName evidence="4">RNA-binding protein</fullName>
    </submittedName>
</protein>
<dbReference type="PANTHER" id="PTHR37296:SF1">
    <property type="entry name" value="CONSERVED VIRULENCE FACTOR B"/>
    <property type="match status" value="1"/>
</dbReference>
<name>A0A833CC62_9FIRM</name>